<dbReference type="GeneID" id="83205463"/>
<evidence type="ECO:0000259" key="2">
    <source>
        <dbReference type="Pfam" id="PF13391"/>
    </source>
</evidence>
<feature type="compositionally biased region" description="Acidic residues" evidence="1">
    <location>
        <begin position="349"/>
        <end position="360"/>
    </location>
</feature>
<gene>
    <name evidence="3" type="ORF">N7468_008864</name>
</gene>
<evidence type="ECO:0000256" key="1">
    <source>
        <dbReference type="SAM" id="MobiDB-lite"/>
    </source>
</evidence>
<dbReference type="RefSeq" id="XP_058326490.1">
    <property type="nucleotide sequence ID" value="XM_058478160.1"/>
</dbReference>
<name>A0A9W9NGN2_9EURO</name>
<evidence type="ECO:0000313" key="4">
    <source>
        <dbReference type="Proteomes" id="UP001150941"/>
    </source>
</evidence>
<feature type="region of interest" description="Disordered" evidence="1">
    <location>
        <begin position="349"/>
        <end position="413"/>
    </location>
</feature>
<dbReference type="Proteomes" id="UP001150941">
    <property type="component" value="Unassembled WGS sequence"/>
</dbReference>
<feature type="compositionally biased region" description="Polar residues" evidence="1">
    <location>
        <begin position="87"/>
        <end position="96"/>
    </location>
</feature>
<dbReference type="EMBL" id="JAPQKS010000007">
    <property type="protein sequence ID" value="KAJ5219660.1"/>
    <property type="molecule type" value="Genomic_DNA"/>
</dbReference>
<proteinExistence type="predicted"/>
<feature type="region of interest" description="Disordered" evidence="1">
    <location>
        <begin position="84"/>
        <end position="147"/>
    </location>
</feature>
<feature type="compositionally biased region" description="Low complexity" evidence="1">
    <location>
        <begin position="400"/>
        <end position="413"/>
    </location>
</feature>
<dbReference type="OrthoDB" id="5416097at2759"/>
<protein>
    <recommendedName>
        <fullName evidence="2">HNH nuclease domain-containing protein</fullName>
    </recommendedName>
</protein>
<feature type="compositionally biased region" description="Low complexity" evidence="1">
    <location>
        <begin position="115"/>
        <end position="136"/>
    </location>
</feature>
<feature type="domain" description="HNH nuclease" evidence="2">
    <location>
        <begin position="155"/>
        <end position="239"/>
    </location>
</feature>
<feature type="compositionally biased region" description="Polar residues" evidence="1">
    <location>
        <begin position="103"/>
        <end position="114"/>
    </location>
</feature>
<reference evidence="3" key="2">
    <citation type="journal article" date="2023" name="IMA Fungus">
        <title>Comparative genomic study of the Penicillium genus elucidates a diverse pangenome and 15 lateral gene transfer events.</title>
        <authorList>
            <person name="Petersen C."/>
            <person name="Sorensen T."/>
            <person name="Nielsen M.R."/>
            <person name="Sondergaard T.E."/>
            <person name="Sorensen J.L."/>
            <person name="Fitzpatrick D.A."/>
            <person name="Frisvad J.C."/>
            <person name="Nielsen K.L."/>
        </authorList>
    </citation>
    <scope>NUCLEOTIDE SEQUENCE</scope>
    <source>
        <strain evidence="3">IBT 19713</strain>
    </source>
</reference>
<dbReference type="InterPro" id="IPR003615">
    <property type="entry name" value="HNH_nuc"/>
</dbReference>
<comment type="caution">
    <text evidence="3">The sequence shown here is derived from an EMBL/GenBank/DDBJ whole genome shotgun (WGS) entry which is preliminary data.</text>
</comment>
<accession>A0A9W9NGN2</accession>
<organism evidence="3 4">
    <name type="scientific">Penicillium chermesinum</name>
    <dbReference type="NCBI Taxonomy" id="63820"/>
    <lineage>
        <taxon>Eukaryota</taxon>
        <taxon>Fungi</taxon>
        <taxon>Dikarya</taxon>
        <taxon>Ascomycota</taxon>
        <taxon>Pezizomycotina</taxon>
        <taxon>Eurotiomycetes</taxon>
        <taxon>Eurotiomycetidae</taxon>
        <taxon>Eurotiales</taxon>
        <taxon>Aspergillaceae</taxon>
        <taxon>Penicillium</taxon>
    </lineage>
</organism>
<reference evidence="3" key="1">
    <citation type="submission" date="2022-11" db="EMBL/GenBank/DDBJ databases">
        <authorList>
            <person name="Petersen C."/>
        </authorList>
    </citation>
    <scope>NUCLEOTIDE SEQUENCE</scope>
    <source>
        <strain evidence="3">IBT 19713</strain>
    </source>
</reference>
<sequence length="413" mass="46630">MDLEIDSQHIFSEFEDPERQALVESIMNQAGGLAFIPRGSLFPLWFSDISVLRTAADPNQDLFRRSWVRQVQILPMTDFAGVWGGSKQANRPSTQAGLAAPRQTHQARSRSPGTSGVSPRGRSLPRSRLPVPSRGPNMRSSDVREQTLARDNNQCVLTKLLQPTLQVSHIMPFKLNMTTGKVNPMWAWLEAFWGKEKVKDWQEQLLPDPDGSLNTEFIANMMTLGIQVHQYWDNAVCAFRPISVNKEGTSMKVAFHWLPLALKSVRRDELVPVQSHPYSDIPTGFREGPREKEERTTMRLFHQGSGKIIPSGYIFKITTPDPVAKPLPSMALLELKWHLSRIVAMQGAAEEEDSDLDDDHDSVKVPSRSRSRSPQKNPLKENMPIRSRHESLSPGKSQRLSLLSEVSSLEENW</sequence>
<evidence type="ECO:0000313" key="3">
    <source>
        <dbReference type="EMBL" id="KAJ5219660.1"/>
    </source>
</evidence>
<dbReference type="AlphaFoldDB" id="A0A9W9NGN2"/>
<dbReference type="Pfam" id="PF13391">
    <property type="entry name" value="HNH_2"/>
    <property type="match status" value="1"/>
</dbReference>
<keyword evidence="4" id="KW-1185">Reference proteome</keyword>